<comment type="caution">
    <text evidence="2">The sequence shown here is derived from an EMBL/GenBank/DDBJ whole genome shotgun (WGS) entry which is preliminary data.</text>
</comment>
<protein>
    <submittedName>
        <fullName evidence="2">Uncharacterized protein</fullName>
    </submittedName>
</protein>
<feature type="transmembrane region" description="Helical" evidence="1">
    <location>
        <begin position="51"/>
        <end position="68"/>
    </location>
</feature>
<dbReference type="SUPFAM" id="SSF81324">
    <property type="entry name" value="Voltage-gated potassium channels"/>
    <property type="match status" value="1"/>
</dbReference>
<gene>
    <name evidence="2" type="ORF">CAL65_13230</name>
</gene>
<feature type="transmembrane region" description="Helical" evidence="1">
    <location>
        <begin position="20"/>
        <end position="39"/>
    </location>
</feature>
<accession>A0A3E0WTB0</accession>
<proteinExistence type="predicted"/>
<evidence type="ECO:0000313" key="2">
    <source>
        <dbReference type="EMBL" id="RFA35433.1"/>
    </source>
</evidence>
<keyword evidence="1" id="KW-0472">Membrane</keyword>
<dbReference type="Gene3D" id="1.10.287.70">
    <property type="match status" value="1"/>
</dbReference>
<dbReference type="EMBL" id="NFZW01000012">
    <property type="protein sequence ID" value="RFA35433.1"/>
    <property type="molecule type" value="Genomic_DNA"/>
</dbReference>
<evidence type="ECO:0000256" key="1">
    <source>
        <dbReference type="SAM" id="Phobius"/>
    </source>
</evidence>
<keyword evidence="1" id="KW-1133">Transmembrane helix</keyword>
<dbReference type="AlphaFoldDB" id="A0A3E0WTB0"/>
<sequence length="77" mass="8557">MPIFVKLFSELRVRVVQVSWAFLFAIFLVHMLSSWALVALAGEASIADADVWVYFYIVTATTVGYGDFPRKRSPGAG</sequence>
<dbReference type="RefSeq" id="WP_116347995.1">
    <property type="nucleotide sequence ID" value="NZ_NFZW01000012.1"/>
</dbReference>
<keyword evidence="1" id="KW-0812">Transmembrane</keyword>
<keyword evidence="3" id="KW-1185">Reference proteome</keyword>
<dbReference type="Proteomes" id="UP000256763">
    <property type="component" value="Unassembled WGS sequence"/>
</dbReference>
<name>A0A3E0WTB0_9GAMM</name>
<organism evidence="2 3">
    <name type="scientific">Alkalilimnicola ehrlichii</name>
    <dbReference type="NCBI Taxonomy" id="351052"/>
    <lineage>
        <taxon>Bacteria</taxon>
        <taxon>Pseudomonadati</taxon>
        <taxon>Pseudomonadota</taxon>
        <taxon>Gammaproteobacteria</taxon>
        <taxon>Chromatiales</taxon>
        <taxon>Ectothiorhodospiraceae</taxon>
        <taxon>Alkalilimnicola</taxon>
    </lineage>
</organism>
<evidence type="ECO:0000313" key="3">
    <source>
        <dbReference type="Proteomes" id="UP000256763"/>
    </source>
</evidence>
<reference evidence="3" key="1">
    <citation type="submission" date="2017-05" db="EMBL/GenBank/DDBJ databases">
        <authorList>
            <person name="Sharma S."/>
            <person name="Sidhu C."/>
            <person name="Pinnaka A.K."/>
        </authorList>
    </citation>
    <scope>NUCLEOTIDE SEQUENCE [LARGE SCALE GENOMIC DNA]</scope>
    <source>
        <strain evidence="3">AK93</strain>
    </source>
</reference>